<organism evidence="2 3">
    <name type="scientific">Menidia menidia</name>
    <name type="common">Atlantic silverside</name>
    <dbReference type="NCBI Taxonomy" id="238744"/>
    <lineage>
        <taxon>Eukaryota</taxon>
        <taxon>Metazoa</taxon>
        <taxon>Chordata</taxon>
        <taxon>Craniata</taxon>
        <taxon>Vertebrata</taxon>
        <taxon>Euteleostomi</taxon>
        <taxon>Actinopterygii</taxon>
        <taxon>Neopterygii</taxon>
        <taxon>Teleostei</taxon>
        <taxon>Neoteleostei</taxon>
        <taxon>Acanthomorphata</taxon>
        <taxon>Ovalentaria</taxon>
        <taxon>Atherinomorphae</taxon>
        <taxon>Atheriniformes</taxon>
        <taxon>Atherinopsidae</taxon>
        <taxon>Menidiinae</taxon>
        <taxon>Menidia</taxon>
    </lineage>
</organism>
<evidence type="ECO:0000313" key="3">
    <source>
        <dbReference type="Proteomes" id="UP000677803"/>
    </source>
</evidence>
<dbReference type="Proteomes" id="UP000677803">
    <property type="component" value="Unassembled WGS sequence"/>
</dbReference>
<evidence type="ECO:0000256" key="1">
    <source>
        <dbReference type="SAM" id="MobiDB-lite"/>
    </source>
</evidence>
<dbReference type="EMBL" id="CAJRST010013335">
    <property type="protein sequence ID" value="CAG5928707.1"/>
    <property type="molecule type" value="Genomic_DNA"/>
</dbReference>
<name>A0A8S4B9J6_9TELE</name>
<sequence length="84" mass="8904">ASLWADGTNPESCRGVHKKCCCHEEMHFVLMVVLCSETFQHSVLTSVMSATRQKPGGSGRVAPGSTAPSARAAAAHPHLFQDLA</sequence>
<reference evidence="2" key="1">
    <citation type="submission" date="2021-05" db="EMBL/GenBank/DDBJ databases">
        <authorList>
            <person name="Tigano A."/>
        </authorList>
    </citation>
    <scope>NUCLEOTIDE SEQUENCE</scope>
</reference>
<feature type="region of interest" description="Disordered" evidence="1">
    <location>
        <begin position="50"/>
        <end position="84"/>
    </location>
</feature>
<gene>
    <name evidence="2" type="ORF">MMEN_LOCUS12362</name>
</gene>
<comment type="caution">
    <text evidence="2">The sequence shown here is derived from an EMBL/GenBank/DDBJ whole genome shotgun (WGS) entry which is preliminary data.</text>
</comment>
<feature type="non-terminal residue" evidence="2">
    <location>
        <position position="1"/>
    </location>
</feature>
<protein>
    <submittedName>
        <fullName evidence="2">(Atlantic silverside) hypothetical protein</fullName>
    </submittedName>
</protein>
<dbReference type="AlphaFoldDB" id="A0A8S4B9J6"/>
<keyword evidence="3" id="KW-1185">Reference proteome</keyword>
<proteinExistence type="predicted"/>
<feature type="compositionally biased region" description="Low complexity" evidence="1">
    <location>
        <begin position="62"/>
        <end position="75"/>
    </location>
</feature>
<evidence type="ECO:0000313" key="2">
    <source>
        <dbReference type="EMBL" id="CAG5928707.1"/>
    </source>
</evidence>
<accession>A0A8S4B9J6</accession>